<proteinExistence type="predicted"/>
<accession>A0A1A8Z554</accession>
<keyword evidence="2" id="KW-1185">Reference proteome</keyword>
<evidence type="ECO:0000313" key="1">
    <source>
        <dbReference type="EMBL" id="SBT38987.1"/>
    </source>
</evidence>
<dbReference type="PATRIC" id="fig|299146.4.peg.549"/>
<gene>
    <name evidence="1" type="ORF">GA0070621_0547</name>
</gene>
<evidence type="ECO:0000313" key="2">
    <source>
        <dbReference type="Proteomes" id="UP000198765"/>
    </source>
</evidence>
<reference evidence="1 2" key="1">
    <citation type="submission" date="2016-06" db="EMBL/GenBank/DDBJ databases">
        <authorList>
            <person name="Kjaerup R.B."/>
            <person name="Dalgaard T.S."/>
            <person name="Juul-Madsen H.R."/>
        </authorList>
    </citation>
    <scope>NUCLEOTIDE SEQUENCE [LARGE SCALE GENOMIC DNA]</scope>
    <source>
        <strain evidence="1 2">DSM 45248</strain>
    </source>
</reference>
<name>A0A1A8Z554_9ACTN</name>
<sequence length="199" mass="22274">MAYLAYLATRGAAESAAAMTRIEARRDWADMIPQFEVSIQAQSDLYALMHVELLGPLRLDRLDEIQLSIRDDYHARGASPLAGGPDAEQVANHVWGPYRFRHGIDGGSENGRTVAPFQLPMGEGMKFAMDRQNPPPWNRSGTEASWRRDYEGKPVRLLLKCRREGFEAWSVPLEVFVTPLPQPEIPKQAAPAEENQAFG</sequence>
<dbReference type="AlphaFoldDB" id="A0A1A8Z554"/>
<protein>
    <submittedName>
        <fullName evidence="1">Uncharacterized protein</fullName>
    </submittedName>
</protein>
<organism evidence="1 2">
    <name type="scientific">Micromonospora narathiwatensis</name>
    <dbReference type="NCBI Taxonomy" id="299146"/>
    <lineage>
        <taxon>Bacteria</taxon>
        <taxon>Bacillati</taxon>
        <taxon>Actinomycetota</taxon>
        <taxon>Actinomycetes</taxon>
        <taxon>Micromonosporales</taxon>
        <taxon>Micromonosporaceae</taxon>
        <taxon>Micromonospora</taxon>
    </lineage>
</organism>
<dbReference type="Proteomes" id="UP000198765">
    <property type="component" value="Chromosome I"/>
</dbReference>
<dbReference type="EMBL" id="LT594324">
    <property type="protein sequence ID" value="SBT38987.1"/>
    <property type="molecule type" value="Genomic_DNA"/>
</dbReference>